<proteinExistence type="predicted"/>
<sequence length="344" mass="40105">MRKNQEEFYCFNETGQCSLPSKSEVLELKHKGIKPVAFLDSNVCLNIIKLIDYGKNATNCNRRKILHLKEIISKSDMRINGLFGILELCEKDGHFLNDKYRDFKYRLEFFEQIPNKYLNKGNYDFLRDFHLIREVPDFANANSFYEKLSILQLSYCCLLKIRELALGSTKKNNAESNIDAFTQWIVNDLGLMLGIEYKLAMSVLGGRTEFRKMIGLDDKSPSAKRKIKGSVWDIFHSRYCMHNANISKHLGENISAYFVTNDYNLFTLLSKYSLTGILDPGDDSGTTSWYNTDFDYPHLDNKFLEKNTEEMLNLMHDRLKVDFQYNKEKVNKMISTLEKENDIL</sequence>
<name>A0ABU2KJI1_9FLAO</name>
<comment type="caution">
    <text evidence="1">The sequence shown here is derived from an EMBL/GenBank/DDBJ whole genome shotgun (WGS) entry which is preliminary data.</text>
</comment>
<organism evidence="1 2">
    <name type="scientific">Mesonia ostreae</name>
    <dbReference type="NCBI Taxonomy" id="861110"/>
    <lineage>
        <taxon>Bacteria</taxon>
        <taxon>Pseudomonadati</taxon>
        <taxon>Bacteroidota</taxon>
        <taxon>Flavobacteriia</taxon>
        <taxon>Flavobacteriales</taxon>
        <taxon>Flavobacteriaceae</taxon>
        <taxon>Mesonia</taxon>
    </lineage>
</organism>
<evidence type="ECO:0000313" key="1">
    <source>
        <dbReference type="EMBL" id="MDT0294872.1"/>
    </source>
</evidence>
<keyword evidence="2" id="KW-1185">Reference proteome</keyword>
<gene>
    <name evidence="1" type="ORF">RLT85_09520</name>
</gene>
<dbReference type="EMBL" id="JAVRBG010000008">
    <property type="protein sequence ID" value="MDT0294872.1"/>
    <property type="molecule type" value="Genomic_DNA"/>
</dbReference>
<reference evidence="2" key="1">
    <citation type="submission" date="2023-07" db="EMBL/GenBank/DDBJ databases">
        <title>Isolating and identifying novel microbial strains from the Mariana Trench.</title>
        <authorList>
            <person name="Fu H."/>
        </authorList>
    </citation>
    <scope>NUCLEOTIDE SEQUENCE [LARGE SCALE GENOMIC DNA]</scope>
    <source>
        <strain evidence="2">T-y2</strain>
    </source>
</reference>
<evidence type="ECO:0008006" key="3">
    <source>
        <dbReference type="Google" id="ProtNLM"/>
    </source>
</evidence>
<protein>
    <recommendedName>
        <fullName evidence="3">PIN domain-containing protein</fullName>
    </recommendedName>
</protein>
<dbReference type="RefSeq" id="WP_311401801.1">
    <property type="nucleotide sequence ID" value="NZ_JAVRBG010000008.1"/>
</dbReference>
<evidence type="ECO:0000313" key="2">
    <source>
        <dbReference type="Proteomes" id="UP001182991"/>
    </source>
</evidence>
<accession>A0ABU2KJI1</accession>
<dbReference type="Proteomes" id="UP001182991">
    <property type="component" value="Unassembled WGS sequence"/>
</dbReference>